<dbReference type="eggNOG" id="COG3210">
    <property type="taxonomic scope" value="Bacteria"/>
</dbReference>
<keyword evidence="4" id="KW-1185">Reference proteome</keyword>
<dbReference type="AlphaFoldDB" id="K9X118"/>
<dbReference type="KEGG" id="csg:Cylst_3627"/>
<evidence type="ECO:0000313" key="3">
    <source>
        <dbReference type="EMBL" id="AFZ25759.1"/>
    </source>
</evidence>
<dbReference type="EMBL" id="CP003642">
    <property type="protein sequence ID" value="AFZ25759.1"/>
    <property type="molecule type" value="Genomic_DNA"/>
</dbReference>
<dbReference type="Pfam" id="PF05860">
    <property type="entry name" value="TPS"/>
    <property type="match status" value="1"/>
</dbReference>
<feature type="signal peptide" evidence="1">
    <location>
        <begin position="1"/>
        <end position="23"/>
    </location>
</feature>
<dbReference type="InterPro" id="IPR011050">
    <property type="entry name" value="Pectin_lyase_fold/virulence"/>
</dbReference>
<dbReference type="SMART" id="SM00912">
    <property type="entry name" value="Haemagg_act"/>
    <property type="match status" value="1"/>
</dbReference>
<dbReference type="OrthoDB" id="474851at2"/>
<organism evidence="3 4">
    <name type="scientific">Cylindrospermum stagnale PCC 7417</name>
    <dbReference type="NCBI Taxonomy" id="56107"/>
    <lineage>
        <taxon>Bacteria</taxon>
        <taxon>Bacillati</taxon>
        <taxon>Cyanobacteriota</taxon>
        <taxon>Cyanophyceae</taxon>
        <taxon>Nostocales</taxon>
        <taxon>Nostocaceae</taxon>
        <taxon>Cylindrospermum</taxon>
    </lineage>
</organism>
<dbReference type="PATRIC" id="fig|56107.3.peg.3993"/>
<evidence type="ECO:0000313" key="4">
    <source>
        <dbReference type="Proteomes" id="UP000010475"/>
    </source>
</evidence>
<accession>K9X118</accession>
<dbReference type="InterPro" id="IPR008638">
    <property type="entry name" value="FhaB/CdiA-like_TPS"/>
</dbReference>
<dbReference type="InterPro" id="IPR012334">
    <property type="entry name" value="Pectin_lyas_fold"/>
</dbReference>
<dbReference type="HOGENOM" id="CLU_001325_1_0_3"/>
<feature type="chain" id="PRO_5003938162" evidence="1">
    <location>
        <begin position="24"/>
        <end position="965"/>
    </location>
</feature>
<proteinExistence type="predicted"/>
<protein>
    <submittedName>
        <fullName evidence="3">Filamentous hemagglutinin family N-terminal domain protein</fullName>
    </submittedName>
</protein>
<sequence length="965" mass="98592">MKNKRSVLLLTVYVLLMPFTAQAQIIPDDKLGGENSLTVADTVNGKAIDRIEGGAIRGSHLFHSFQEFNVGEGQGAYFTNPTNITNIFTRVTGGKTSNILGTLGVLGNANLFLLNPKGIIFGPNAQLDVGGSFLASTADSVVFDNGFLFSATNPQAPPLLAVNIPIGLQFREHPGSIVNQSQFSRIVPNISPSTLTAVGLEVPFGQTLALVGGDLNLNSGNVTAFQGNILLGSVASPGFVSFGLTPIGLTLDYTGIQNFGNIELSGTTSVNASGLGSGSISLKGGNVTLRDRAHLISDTTGTIDGHDINIQATQFNLLDQAFIESGTSGTGAAGSVNINATDSINLRGIGFATFLRIGLEEPLAGIVNPFPRDSGIYTSTVGAGKGGNVTINTRQLTLRDGMLIASPTYRDGTGGNIAIKASESVELISSGFSAGSAAQGNGGTIEIDTNQLMIRNGAFVTTAISGQGKGGDLIVRATDSVVLTATPEFSAFSTGLSTNSVRGTGDVGNIDINTRTLLVEGGASISSTSGLTSGNRLFSSASRGGNVIINASDSVKIAGMATSNNPSDIRTAQSFVVSGAIGSGDGGDVRINTKRLMIKDRAAIGASTLDTGRGGNIVVNAAESVEIIGSNDNLSASGIATGSGDNLFALAFQLSPPTGRAGNLSITTPKLTLKEGGTVSVGSLGAGNAGIIKVVADEISLDNNSIIQGTTVSGAGANINLQAQSILLRRGSRISTDAGTSDGGNITLNSNILLAFPQENSDITANARTARGGRVIVNVPNIFGFTAISREQVRDRLGLTDAQLAELLVSPTSLLPTSDIAAISQTSGPALQGTVIFSTSGVNPAQGLVELPQNVVDPTTLIAANLCNRGAGNEFTIAGRGGVPPSPNEALGNTSAQFAWVEGAAGQQGSSGSKNNLPTLSSNDQVIPARGWMMNSLGEVTLLADEPIGQKGQRFWQPISVCAPH</sequence>
<dbReference type="RefSeq" id="WP_015209007.1">
    <property type="nucleotide sequence ID" value="NC_019757.1"/>
</dbReference>
<dbReference type="Gene3D" id="2.160.20.10">
    <property type="entry name" value="Single-stranded right-handed beta-helix, Pectin lyase-like"/>
    <property type="match status" value="3"/>
</dbReference>
<feature type="domain" description="Filamentous haemagglutinin FhaB/tRNA nuclease CdiA-like TPS" evidence="2">
    <location>
        <begin position="34"/>
        <end position="144"/>
    </location>
</feature>
<evidence type="ECO:0000256" key="1">
    <source>
        <dbReference type="SAM" id="SignalP"/>
    </source>
</evidence>
<dbReference type="STRING" id="56107.Cylst_3627"/>
<dbReference type="Proteomes" id="UP000010475">
    <property type="component" value="Chromosome"/>
</dbReference>
<keyword evidence="1" id="KW-0732">Signal</keyword>
<dbReference type="SUPFAM" id="SSF51126">
    <property type="entry name" value="Pectin lyase-like"/>
    <property type="match status" value="3"/>
</dbReference>
<evidence type="ECO:0000259" key="2">
    <source>
        <dbReference type="SMART" id="SM00912"/>
    </source>
</evidence>
<gene>
    <name evidence="3" type="ORF">Cylst_3627</name>
</gene>
<reference evidence="3 4" key="1">
    <citation type="submission" date="2012-06" db="EMBL/GenBank/DDBJ databases">
        <title>Finished chromosome of genome of Cylindrospermum stagnale PCC 7417.</title>
        <authorList>
            <consortium name="US DOE Joint Genome Institute"/>
            <person name="Gugger M."/>
            <person name="Coursin T."/>
            <person name="Rippka R."/>
            <person name="Tandeau De Marsac N."/>
            <person name="Huntemann M."/>
            <person name="Wei C.-L."/>
            <person name="Han J."/>
            <person name="Detter J.C."/>
            <person name="Han C."/>
            <person name="Tapia R."/>
            <person name="Chen A."/>
            <person name="Kyrpides N."/>
            <person name="Mavromatis K."/>
            <person name="Markowitz V."/>
            <person name="Szeto E."/>
            <person name="Ivanova N."/>
            <person name="Pagani I."/>
            <person name="Pati A."/>
            <person name="Goodwin L."/>
            <person name="Nordberg H.P."/>
            <person name="Cantor M.N."/>
            <person name="Hua S.X."/>
            <person name="Woyke T."/>
            <person name="Kerfeld C.A."/>
        </authorList>
    </citation>
    <scope>NUCLEOTIDE SEQUENCE [LARGE SCALE GENOMIC DNA]</scope>
    <source>
        <strain evidence="3 4">PCC 7417</strain>
    </source>
</reference>
<name>K9X118_9NOST</name>
<dbReference type="NCBIfam" id="TIGR01901">
    <property type="entry name" value="adhes_NPXG"/>
    <property type="match status" value="1"/>
</dbReference>